<keyword evidence="7" id="KW-0067">ATP-binding</keyword>
<dbReference type="GO" id="GO:0070681">
    <property type="term" value="P:glutaminyl-tRNAGln biosynthesis via transamidation"/>
    <property type="evidence" value="ECO:0007669"/>
    <property type="project" value="TreeGrafter"/>
</dbReference>
<dbReference type="Proteomes" id="UP001157396">
    <property type="component" value="Unassembled WGS sequence"/>
</dbReference>
<keyword evidence="7" id="KW-0648">Protein biosynthesis</keyword>
<organism evidence="11 14">
    <name type="scientific">Lactococcus garvieae</name>
    <dbReference type="NCBI Taxonomy" id="1363"/>
    <lineage>
        <taxon>Bacteria</taxon>
        <taxon>Bacillati</taxon>
        <taxon>Bacillota</taxon>
        <taxon>Bacilli</taxon>
        <taxon>Lactobacillales</taxon>
        <taxon>Streptococcaceae</taxon>
        <taxon>Lactococcus</taxon>
    </lineage>
</organism>
<dbReference type="GO" id="GO:0006412">
    <property type="term" value="P:translation"/>
    <property type="evidence" value="ECO:0007669"/>
    <property type="project" value="UniProtKB-UniRule"/>
</dbReference>
<reference evidence="9 15" key="2">
    <citation type="submission" date="2020-06" db="EMBL/GenBank/DDBJ databases">
        <title>Draft genome sequence of Lactic acid bacteria from Okinawan-style tofu.</title>
        <authorList>
            <person name="Takara I."/>
            <person name="Ikematsu S."/>
        </authorList>
    </citation>
    <scope>NUCLEOTIDE SEQUENCE [LARGE SCALE GENOMIC DNA]</scope>
    <source>
        <strain evidence="9">Lg38</strain>
        <strain evidence="15">lg38</strain>
    </source>
</reference>
<reference evidence="12" key="3">
    <citation type="submission" date="2022-10" db="EMBL/GenBank/DDBJ databases">
        <title>Genome assembly of Lactococcus garvieae isolates from cricket gut.</title>
        <authorList>
            <person name="Luecke A.R."/>
            <person name="Brown A.M.V."/>
            <person name="Wakeman C.A."/>
        </authorList>
    </citation>
    <scope>NUCLEOTIDE SEQUENCE</scope>
    <source>
        <strain evidence="12">Alexii-11_2</strain>
    </source>
</reference>
<dbReference type="EC" id="6.3.5.-" evidence="7"/>
<keyword evidence="3 7" id="KW-0436">Ligase</keyword>
<comment type="catalytic activity">
    <reaction evidence="5 7">
        <text>L-aspartyl-tRNA(Asn) + L-glutamine + ATP + H2O = L-asparaginyl-tRNA(Asn) + L-glutamate + ADP + phosphate + 2 H(+)</text>
        <dbReference type="Rhea" id="RHEA:14513"/>
        <dbReference type="Rhea" id="RHEA-COMP:9674"/>
        <dbReference type="Rhea" id="RHEA-COMP:9677"/>
        <dbReference type="ChEBI" id="CHEBI:15377"/>
        <dbReference type="ChEBI" id="CHEBI:15378"/>
        <dbReference type="ChEBI" id="CHEBI:29985"/>
        <dbReference type="ChEBI" id="CHEBI:30616"/>
        <dbReference type="ChEBI" id="CHEBI:43474"/>
        <dbReference type="ChEBI" id="CHEBI:58359"/>
        <dbReference type="ChEBI" id="CHEBI:78515"/>
        <dbReference type="ChEBI" id="CHEBI:78516"/>
        <dbReference type="ChEBI" id="CHEBI:456216"/>
    </reaction>
</comment>
<dbReference type="GO" id="GO:0005524">
    <property type="term" value="F:ATP binding"/>
    <property type="evidence" value="ECO:0007669"/>
    <property type="project" value="UniProtKB-KW"/>
</dbReference>
<dbReference type="Proteomes" id="UP000504756">
    <property type="component" value="Unassembled WGS sequence"/>
</dbReference>
<dbReference type="Proteomes" id="UP000181969">
    <property type="component" value="Unassembled WGS sequence"/>
</dbReference>
<evidence type="ECO:0000256" key="8">
    <source>
        <dbReference type="SAM" id="Coils"/>
    </source>
</evidence>
<accession>A0A1I4GBL8</accession>
<comment type="subunit">
    <text evidence="2 7">Heterotrimer of A, B and C subunits.</text>
</comment>
<evidence type="ECO:0000313" key="15">
    <source>
        <dbReference type="Proteomes" id="UP000504756"/>
    </source>
</evidence>
<dbReference type="SUPFAM" id="SSF141000">
    <property type="entry name" value="Glu-tRNAGln amidotransferase C subunit"/>
    <property type="match status" value="1"/>
</dbReference>
<evidence type="ECO:0000313" key="10">
    <source>
        <dbReference type="EMBL" id="MDH7959757.1"/>
    </source>
</evidence>
<protein>
    <recommendedName>
        <fullName evidence="7">Aspartyl/glutamyl-tRNA(Asn/Gln) amidotransferase subunit C</fullName>
        <shortName evidence="7">Asp/Glu-ADT subunit C</shortName>
        <ecNumber evidence="7">6.3.5.-</ecNumber>
    </recommendedName>
</protein>
<dbReference type="EMBL" id="BLXU01000002">
    <property type="protein sequence ID" value="GFO51259.1"/>
    <property type="molecule type" value="Genomic_DNA"/>
</dbReference>
<dbReference type="InterPro" id="IPR003837">
    <property type="entry name" value="GatC"/>
</dbReference>
<sequence length="101" mass="11381">MSKITKEQVEHVATLSKLKFEENDLDAVTDKLDKIIEMVEQLEEVNTENVEFTMSVADNLNRMREDIAVPGDDRDELMRNVPTKQDGFIKVPAMLADGGDA</sequence>
<evidence type="ECO:0000256" key="5">
    <source>
        <dbReference type="ARBA" id="ARBA00047380"/>
    </source>
</evidence>
<reference evidence="11 14" key="1">
    <citation type="submission" date="2016-10" db="EMBL/GenBank/DDBJ databases">
        <authorList>
            <person name="de Groot N.N."/>
        </authorList>
    </citation>
    <scope>NUCLEOTIDE SEQUENCE [LARGE SCALE GENOMIC DNA]</scope>
    <source>
        <strain evidence="11 14">M79</strain>
    </source>
</reference>
<dbReference type="Pfam" id="PF02686">
    <property type="entry name" value="GatC"/>
    <property type="match status" value="1"/>
</dbReference>
<gene>
    <name evidence="7 9" type="primary">gatC</name>
    <name evidence="9" type="ORF">ikelab_05340</name>
    <name evidence="12" type="ORF">OF801_00575</name>
    <name evidence="13" type="ORF">PWF74_09890</name>
    <name evidence="10" type="ORF">QHR29_04685</name>
    <name evidence="11" type="ORF">SAMN05216438_103195</name>
</gene>
<dbReference type="OMA" id="VTPMAMK"/>
<evidence type="ECO:0000313" key="12">
    <source>
        <dbReference type="EMBL" id="UYT10466.1"/>
    </source>
</evidence>
<dbReference type="HAMAP" id="MF_00122">
    <property type="entry name" value="GatC"/>
    <property type="match status" value="1"/>
</dbReference>
<reference evidence="13" key="4">
    <citation type="submission" date="2023-02" db="EMBL/GenBank/DDBJ databases">
        <title>Comparative genomics and fermentation flavor characterization of five lactic acid bacteria reveal flavor biosynthesis metabolic pathways in fermented muskmelon puree.</title>
        <authorList>
            <person name="Yuan L."/>
            <person name="Li M."/>
            <person name="Xu X."/>
            <person name="Lao F."/>
            <person name="Wu J."/>
        </authorList>
    </citation>
    <scope>NUCLEOTIDE SEQUENCE</scope>
    <source>
        <strain evidence="13">Pa-2</strain>
    </source>
</reference>
<evidence type="ECO:0000313" key="9">
    <source>
        <dbReference type="EMBL" id="GFO51259.1"/>
    </source>
</evidence>
<dbReference type="GO" id="GO:0006450">
    <property type="term" value="P:regulation of translational fidelity"/>
    <property type="evidence" value="ECO:0007669"/>
    <property type="project" value="InterPro"/>
</dbReference>
<proteinExistence type="inferred from homology"/>
<dbReference type="PANTHER" id="PTHR15004:SF0">
    <property type="entry name" value="GLUTAMYL-TRNA(GLN) AMIDOTRANSFERASE SUBUNIT C, MITOCHONDRIAL"/>
    <property type="match status" value="1"/>
</dbReference>
<dbReference type="EMBL" id="JARYTV010000003">
    <property type="protein sequence ID" value="MDH7959757.1"/>
    <property type="molecule type" value="Genomic_DNA"/>
</dbReference>
<dbReference type="OrthoDB" id="9813938at2"/>
<dbReference type="Proteomes" id="UP001164042">
    <property type="component" value="Chromosome"/>
</dbReference>
<dbReference type="PANTHER" id="PTHR15004">
    <property type="entry name" value="GLUTAMYL-TRNA(GLN) AMIDOTRANSFERASE SUBUNIT C, MITOCHONDRIAL"/>
    <property type="match status" value="1"/>
</dbReference>
<evidence type="ECO:0000313" key="14">
    <source>
        <dbReference type="Proteomes" id="UP000181969"/>
    </source>
</evidence>
<comment type="similarity">
    <text evidence="1 7">Belongs to the GatC family.</text>
</comment>
<dbReference type="EMBL" id="FOTJ01000003">
    <property type="protein sequence ID" value="SFL27442.1"/>
    <property type="molecule type" value="Genomic_DNA"/>
</dbReference>
<dbReference type="GO" id="GO:0016740">
    <property type="term" value="F:transferase activity"/>
    <property type="evidence" value="ECO:0007669"/>
    <property type="project" value="UniProtKB-KW"/>
</dbReference>
<evidence type="ECO:0000313" key="13">
    <source>
        <dbReference type="EMBL" id="WEA13778.1"/>
    </source>
</evidence>
<evidence type="ECO:0000256" key="3">
    <source>
        <dbReference type="ARBA" id="ARBA00022598"/>
    </source>
</evidence>
<evidence type="ECO:0000256" key="2">
    <source>
        <dbReference type="ARBA" id="ARBA00011123"/>
    </source>
</evidence>
<keyword evidence="11" id="KW-0808">Transferase</keyword>
<evidence type="ECO:0000313" key="11">
    <source>
        <dbReference type="EMBL" id="SFL27442.1"/>
    </source>
</evidence>
<dbReference type="EMBL" id="CP109635">
    <property type="protein sequence ID" value="UYT10466.1"/>
    <property type="molecule type" value="Genomic_DNA"/>
</dbReference>
<feature type="coiled-coil region" evidence="8">
    <location>
        <begin position="18"/>
        <end position="45"/>
    </location>
</feature>
<dbReference type="RefSeq" id="WP_003133635.1">
    <property type="nucleotide sequence ID" value="NZ_AP026069.1"/>
</dbReference>
<dbReference type="EMBL" id="CP118627">
    <property type="protein sequence ID" value="WEA13778.1"/>
    <property type="molecule type" value="Genomic_DNA"/>
</dbReference>
<reference evidence="10" key="5">
    <citation type="submission" date="2023-04" db="EMBL/GenBank/DDBJ databases">
        <title>Genomic analysis of Lactococcus garvieae isolates.</title>
        <authorList>
            <person name="Zhanghang C."/>
        </authorList>
    </citation>
    <scope>NUCLEOTIDE SEQUENCE</scope>
    <source>
        <strain evidence="10">ZB-1</strain>
    </source>
</reference>
<evidence type="ECO:0000256" key="6">
    <source>
        <dbReference type="ARBA" id="ARBA00047913"/>
    </source>
</evidence>
<name>A0A1I4GBL8_9LACT</name>
<evidence type="ECO:0000256" key="7">
    <source>
        <dbReference type="HAMAP-Rule" id="MF_00122"/>
    </source>
</evidence>
<dbReference type="GeneID" id="61073155"/>
<dbReference type="GO" id="GO:0050567">
    <property type="term" value="F:glutaminyl-tRNA synthase (glutamine-hydrolyzing) activity"/>
    <property type="evidence" value="ECO:0007669"/>
    <property type="project" value="UniProtKB-UniRule"/>
</dbReference>
<comment type="catalytic activity">
    <reaction evidence="6 7">
        <text>L-glutamyl-tRNA(Gln) + L-glutamine + ATP + H2O = L-glutaminyl-tRNA(Gln) + L-glutamate + ADP + phosphate + H(+)</text>
        <dbReference type="Rhea" id="RHEA:17521"/>
        <dbReference type="Rhea" id="RHEA-COMP:9681"/>
        <dbReference type="Rhea" id="RHEA-COMP:9684"/>
        <dbReference type="ChEBI" id="CHEBI:15377"/>
        <dbReference type="ChEBI" id="CHEBI:15378"/>
        <dbReference type="ChEBI" id="CHEBI:29985"/>
        <dbReference type="ChEBI" id="CHEBI:30616"/>
        <dbReference type="ChEBI" id="CHEBI:43474"/>
        <dbReference type="ChEBI" id="CHEBI:58359"/>
        <dbReference type="ChEBI" id="CHEBI:78520"/>
        <dbReference type="ChEBI" id="CHEBI:78521"/>
        <dbReference type="ChEBI" id="CHEBI:456216"/>
    </reaction>
</comment>
<keyword evidence="8" id="KW-0175">Coiled coil</keyword>
<dbReference type="InterPro" id="IPR036113">
    <property type="entry name" value="Asp/Glu-ADT_sf_sub_c"/>
</dbReference>
<keyword evidence="7" id="KW-0547">Nucleotide-binding</keyword>
<dbReference type="Proteomes" id="UP001217324">
    <property type="component" value="Chromosome"/>
</dbReference>
<dbReference type="NCBIfam" id="TIGR00135">
    <property type="entry name" value="gatC"/>
    <property type="match status" value="1"/>
</dbReference>
<evidence type="ECO:0000256" key="1">
    <source>
        <dbReference type="ARBA" id="ARBA00010757"/>
    </source>
</evidence>
<dbReference type="AlphaFoldDB" id="A0A1I4GBL8"/>
<dbReference type="Gene3D" id="1.10.20.60">
    <property type="entry name" value="Glu-tRNAGln amidotransferase C subunit, N-terminal domain"/>
    <property type="match status" value="1"/>
</dbReference>
<comment type="function">
    <text evidence="4 7">Allows the formation of correctly charged Asn-tRNA(Asn) or Gln-tRNA(Gln) through the transamidation of misacylated Asp-tRNA(Asn) or Glu-tRNA(Gln) in organisms which lack either or both of asparaginyl-tRNA or glutaminyl-tRNA synthetases. The reaction takes place in the presence of glutamine and ATP through an activated phospho-Asp-tRNA(Asn) or phospho-Glu-tRNA(Gln).</text>
</comment>
<evidence type="ECO:0000256" key="4">
    <source>
        <dbReference type="ARBA" id="ARBA00024799"/>
    </source>
</evidence>